<evidence type="ECO:0000256" key="2">
    <source>
        <dbReference type="RuleBase" id="RU363120"/>
    </source>
</evidence>
<protein>
    <recommendedName>
        <fullName evidence="2">mRNA stability protein</fullName>
    </recommendedName>
</protein>
<sequence>MDPEGNQDSKPEPLSNEETQAFRHYGRLPRRRNLRRRNLLEHQTRKYFDSGDFALSAAHRMADNGAIQTGASHPVPGGISHPFSPVPKASNVSNDANEGVHTKGKHPSPKVVQTHLSHEIDNTDIKVGDAVRENTVDG</sequence>
<feature type="compositionally biased region" description="Basic and acidic residues" evidence="3">
    <location>
        <begin position="116"/>
        <end position="138"/>
    </location>
</feature>
<comment type="similarity">
    <text evidence="1 2">Belongs to the endosulfine family.</text>
</comment>
<proteinExistence type="inferred from homology"/>
<name>A0AAD4GP31_ASPNN</name>
<dbReference type="InterPro" id="IPR006760">
    <property type="entry name" value="Endosulphine"/>
</dbReference>
<dbReference type="Proteomes" id="UP001194746">
    <property type="component" value="Unassembled WGS sequence"/>
</dbReference>
<gene>
    <name evidence="4" type="ORF">FE257_004884</name>
</gene>
<comment type="caution">
    <text evidence="4">The sequence shown here is derived from an EMBL/GenBank/DDBJ whole genome shotgun (WGS) entry which is preliminary data.</text>
</comment>
<keyword evidence="5" id="KW-1185">Reference proteome</keyword>
<accession>A0AAD4GP31</accession>
<dbReference type="Pfam" id="PF04667">
    <property type="entry name" value="Endosulfine"/>
    <property type="match status" value="1"/>
</dbReference>
<evidence type="ECO:0000256" key="1">
    <source>
        <dbReference type="ARBA" id="ARBA00010520"/>
    </source>
</evidence>
<evidence type="ECO:0000256" key="3">
    <source>
        <dbReference type="SAM" id="MobiDB-lite"/>
    </source>
</evidence>
<dbReference type="AlphaFoldDB" id="A0AAD4GP31"/>
<feature type="region of interest" description="Disordered" evidence="3">
    <location>
        <begin position="67"/>
        <end position="138"/>
    </location>
</feature>
<feature type="region of interest" description="Disordered" evidence="3">
    <location>
        <begin position="1"/>
        <end position="30"/>
    </location>
</feature>
<organism evidence="4 5">
    <name type="scientific">Aspergillus nanangensis</name>
    <dbReference type="NCBI Taxonomy" id="2582783"/>
    <lineage>
        <taxon>Eukaryota</taxon>
        <taxon>Fungi</taxon>
        <taxon>Dikarya</taxon>
        <taxon>Ascomycota</taxon>
        <taxon>Pezizomycotina</taxon>
        <taxon>Eurotiomycetes</taxon>
        <taxon>Eurotiomycetidae</taxon>
        <taxon>Eurotiales</taxon>
        <taxon>Aspergillaceae</taxon>
        <taxon>Aspergillus</taxon>
        <taxon>Aspergillus subgen. Circumdati</taxon>
    </lineage>
</organism>
<comment type="function">
    <text evidence="2">Plays an essential role in initiation of the G0 program by preventing the degradation of specific nutrient-regulated mRNAs via the 5'-3' mRNA decay pathway.</text>
</comment>
<reference evidence="4" key="2">
    <citation type="submission" date="2020-02" db="EMBL/GenBank/DDBJ databases">
        <authorList>
            <person name="Gilchrist C.L.M."/>
            <person name="Chooi Y.-H."/>
        </authorList>
    </citation>
    <scope>NUCLEOTIDE SEQUENCE</scope>
    <source>
        <strain evidence="4">MST-FP2251</strain>
    </source>
</reference>
<evidence type="ECO:0000313" key="4">
    <source>
        <dbReference type="EMBL" id="KAF9882928.1"/>
    </source>
</evidence>
<evidence type="ECO:0000313" key="5">
    <source>
        <dbReference type="Proteomes" id="UP001194746"/>
    </source>
</evidence>
<dbReference type="EMBL" id="VCAU01000202">
    <property type="protein sequence ID" value="KAF9882928.1"/>
    <property type="molecule type" value="Genomic_DNA"/>
</dbReference>
<reference evidence="4" key="1">
    <citation type="journal article" date="2019" name="Beilstein J. Org. Chem.">
        <title>Nanangenines: drimane sesquiterpenoids as the dominant metabolite cohort of a novel Australian fungus, Aspergillus nanangensis.</title>
        <authorList>
            <person name="Lacey H.J."/>
            <person name="Gilchrist C.L.M."/>
            <person name="Crombie A."/>
            <person name="Kalaitzis J.A."/>
            <person name="Vuong D."/>
            <person name="Rutledge P.J."/>
            <person name="Turner P."/>
            <person name="Pitt J.I."/>
            <person name="Lacey E."/>
            <person name="Chooi Y.H."/>
            <person name="Piggott A.M."/>
        </authorList>
    </citation>
    <scope>NUCLEOTIDE SEQUENCE</scope>
    <source>
        <strain evidence="4">MST-FP2251</strain>
    </source>
</reference>